<feature type="compositionally biased region" description="Basic and acidic residues" evidence="1">
    <location>
        <begin position="335"/>
        <end position="346"/>
    </location>
</feature>
<protein>
    <submittedName>
        <fullName evidence="2">Type VI secretion system baseplate subunit TssG</fullName>
    </submittedName>
</protein>
<dbReference type="RefSeq" id="WP_152576256.1">
    <property type="nucleotide sequence ID" value="NZ_JAATJI010000001.1"/>
</dbReference>
<organism evidence="2 3">
    <name type="scientific">Sandarakinorhabdus fusca</name>
    <dbReference type="NCBI Taxonomy" id="1439888"/>
    <lineage>
        <taxon>Bacteria</taxon>
        <taxon>Pseudomonadati</taxon>
        <taxon>Pseudomonadota</taxon>
        <taxon>Alphaproteobacteria</taxon>
        <taxon>Sphingomonadales</taxon>
        <taxon>Sphingosinicellaceae</taxon>
        <taxon>Sandarakinorhabdus</taxon>
    </lineage>
</organism>
<accession>A0A7C9KXJ4</accession>
<sequence>MSAEHLAEVFDAIGADPQRFAFFAAVRAVERAAADSPRLGRALNPAQEPLAVAHHASADFPRTTIESFDRRLPAAEAAPRLRSNHFGLTGPMGPMPFYLTELVIFERNRRGPRPLGDFLDLLTSRQLQFFYRAWADSQPCAQADRPADDGFAAHLGAVSGAADLRFVAAADRPAQGSSGFDSWARLGLAGHFAGLRSASAVADVLSWVLATPVRVVEGVGRWRDIPPGTLTRLGGGDNRLGLGATLGRRFFATEWDVRLVLTAADMAGLDALLPGGARHAILAECARAILPQHIEWSARIEIDEARIAPARLQRGAGGARLGQTGWIAPRGRSGRPRDDLRLHSAA</sequence>
<name>A0A7C9KXJ4_9SPHN</name>
<dbReference type="PANTHER" id="PTHR35564">
    <property type="match status" value="1"/>
</dbReference>
<evidence type="ECO:0000256" key="1">
    <source>
        <dbReference type="SAM" id="MobiDB-lite"/>
    </source>
</evidence>
<proteinExistence type="predicted"/>
<dbReference type="InterPro" id="IPR010732">
    <property type="entry name" value="T6SS_TssG-like"/>
</dbReference>
<gene>
    <name evidence="2" type="primary">tssG</name>
    <name evidence="2" type="ORF">F3168_00725</name>
</gene>
<dbReference type="Pfam" id="PF06996">
    <property type="entry name" value="T6SS_TssG"/>
    <property type="match status" value="1"/>
</dbReference>
<evidence type="ECO:0000313" key="2">
    <source>
        <dbReference type="EMBL" id="MQT15788.1"/>
    </source>
</evidence>
<dbReference type="EMBL" id="WIOL01000001">
    <property type="protein sequence ID" value="MQT15788.1"/>
    <property type="molecule type" value="Genomic_DNA"/>
</dbReference>
<dbReference type="PANTHER" id="PTHR35564:SF4">
    <property type="entry name" value="CYTOPLASMIC PROTEIN"/>
    <property type="match status" value="1"/>
</dbReference>
<dbReference type="OrthoDB" id="1523296at2"/>
<dbReference type="AlphaFoldDB" id="A0A7C9KXJ4"/>
<reference evidence="2 3" key="1">
    <citation type="submission" date="2019-09" db="EMBL/GenBank/DDBJ databases">
        <title>Polymorphobacter sp. isolated from a lake in China.</title>
        <authorList>
            <person name="Liu Z."/>
        </authorList>
    </citation>
    <scope>NUCLEOTIDE SEQUENCE [LARGE SCALE GENOMIC DNA]</scope>
    <source>
        <strain evidence="2 3">D40P</strain>
    </source>
</reference>
<comment type="caution">
    <text evidence="2">The sequence shown here is derived from an EMBL/GenBank/DDBJ whole genome shotgun (WGS) entry which is preliminary data.</text>
</comment>
<dbReference type="Proteomes" id="UP000481327">
    <property type="component" value="Unassembled WGS sequence"/>
</dbReference>
<dbReference type="NCBIfam" id="TIGR03347">
    <property type="entry name" value="VI_chp_1"/>
    <property type="match status" value="1"/>
</dbReference>
<feature type="region of interest" description="Disordered" evidence="1">
    <location>
        <begin position="323"/>
        <end position="346"/>
    </location>
</feature>
<evidence type="ECO:0000313" key="3">
    <source>
        <dbReference type="Proteomes" id="UP000481327"/>
    </source>
</evidence>
<keyword evidence="3" id="KW-1185">Reference proteome</keyword>